<dbReference type="Proteomes" id="UP000827721">
    <property type="component" value="Unassembled WGS sequence"/>
</dbReference>
<keyword evidence="2" id="KW-0328">Glycosyltransferase</keyword>
<evidence type="ECO:0000313" key="3">
    <source>
        <dbReference type="EMBL" id="KAH7571952.1"/>
    </source>
</evidence>
<comment type="similarity">
    <text evidence="1">Belongs to the UDP-glycosyltransferase family.</text>
</comment>
<dbReference type="EMBL" id="JAFEMO010000004">
    <property type="protein sequence ID" value="KAH7571952.1"/>
    <property type="molecule type" value="Genomic_DNA"/>
</dbReference>
<protein>
    <submittedName>
        <fullName evidence="3">Uncharacterized protein</fullName>
    </submittedName>
</protein>
<proteinExistence type="inferred from homology"/>
<keyword evidence="4" id="KW-1185">Reference proteome</keyword>
<name>A0ABQ8I5Q0_9ROSI</name>
<organism evidence="3 4">
    <name type="scientific">Xanthoceras sorbifolium</name>
    <dbReference type="NCBI Taxonomy" id="99658"/>
    <lineage>
        <taxon>Eukaryota</taxon>
        <taxon>Viridiplantae</taxon>
        <taxon>Streptophyta</taxon>
        <taxon>Embryophyta</taxon>
        <taxon>Tracheophyta</taxon>
        <taxon>Spermatophyta</taxon>
        <taxon>Magnoliopsida</taxon>
        <taxon>eudicotyledons</taxon>
        <taxon>Gunneridae</taxon>
        <taxon>Pentapetalae</taxon>
        <taxon>rosids</taxon>
        <taxon>malvids</taxon>
        <taxon>Sapindales</taxon>
        <taxon>Sapindaceae</taxon>
        <taxon>Xanthoceroideae</taxon>
        <taxon>Xanthoceras</taxon>
    </lineage>
</organism>
<evidence type="ECO:0000313" key="4">
    <source>
        <dbReference type="Proteomes" id="UP000827721"/>
    </source>
</evidence>
<dbReference type="PANTHER" id="PTHR11926">
    <property type="entry name" value="GLUCOSYL/GLUCURONOSYL TRANSFERASES"/>
    <property type="match status" value="1"/>
</dbReference>
<gene>
    <name evidence="3" type="ORF">JRO89_XS04G0172700</name>
</gene>
<dbReference type="PANTHER" id="PTHR11926:SF774">
    <property type="entry name" value="UDP-GLYCOSYLTRANSFERASE 85A1-RELATED"/>
    <property type="match status" value="1"/>
</dbReference>
<dbReference type="SUPFAM" id="SSF53756">
    <property type="entry name" value="UDP-Glycosyltransferase/glycogen phosphorylase"/>
    <property type="match status" value="1"/>
</dbReference>
<comment type="caution">
    <text evidence="3">The sequence shown here is derived from an EMBL/GenBank/DDBJ whole genome shotgun (WGS) entry which is preliminary data.</text>
</comment>
<keyword evidence="2" id="KW-0808">Transferase</keyword>
<accession>A0ABQ8I5Q0</accession>
<reference evidence="3 4" key="1">
    <citation type="submission" date="2021-02" db="EMBL/GenBank/DDBJ databases">
        <title>Plant Genome Project.</title>
        <authorList>
            <person name="Zhang R.-G."/>
        </authorList>
    </citation>
    <scope>NUCLEOTIDE SEQUENCE [LARGE SCALE GENOMIC DNA]</scope>
    <source>
        <tissue evidence="3">Leaves</tissue>
    </source>
</reference>
<evidence type="ECO:0000256" key="1">
    <source>
        <dbReference type="ARBA" id="ARBA00009995"/>
    </source>
</evidence>
<sequence length="188" mass="21042">MSLTLIASQKLNIPNVLFWTASACGFMGYLQYRSLIEKCLFPLKGMEGIKLKHLPSFIRTTDADDLMVNFAKGKVENARDASALLFDTIDDLEHEALEALSPTYPPIFAIGPLQLLLSHVPPEDALSPIKSTCGKNKFASDLANSKMRILWVMRPDLIIGESPLSLRILFSKPRKGVWWQVGAHKNRF</sequence>
<evidence type="ECO:0000256" key="2">
    <source>
        <dbReference type="ARBA" id="ARBA00022676"/>
    </source>
</evidence>
<dbReference type="Gene3D" id="3.40.50.2000">
    <property type="entry name" value="Glycogen Phosphorylase B"/>
    <property type="match status" value="1"/>
</dbReference>